<keyword evidence="4" id="KW-1185">Reference proteome</keyword>
<evidence type="ECO:0000256" key="1">
    <source>
        <dbReference type="SAM" id="MobiDB-lite"/>
    </source>
</evidence>
<dbReference type="Pfam" id="PF13692">
    <property type="entry name" value="Glyco_trans_1_4"/>
    <property type="match status" value="1"/>
</dbReference>
<feature type="compositionally biased region" description="Low complexity" evidence="1">
    <location>
        <begin position="1759"/>
        <end position="1777"/>
    </location>
</feature>
<proteinExistence type="predicted"/>
<dbReference type="SUPFAM" id="SSF53756">
    <property type="entry name" value="UDP-Glycosyltransferase/glycogen phosphorylase"/>
    <property type="match status" value="3"/>
</dbReference>
<dbReference type="Proteomes" id="UP000199473">
    <property type="component" value="Unassembled WGS sequence"/>
</dbReference>
<organism evidence="3 4">
    <name type="scientific">Falsiroseomonas stagni DSM 19981</name>
    <dbReference type="NCBI Taxonomy" id="1123062"/>
    <lineage>
        <taxon>Bacteria</taxon>
        <taxon>Pseudomonadati</taxon>
        <taxon>Pseudomonadota</taxon>
        <taxon>Alphaproteobacteria</taxon>
        <taxon>Acetobacterales</taxon>
        <taxon>Roseomonadaceae</taxon>
        <taxon>Falsiroseomonas</taxon>
    </lineage>
</organism>
<keyword evidence="3" id="KW-0808">Transferase</keyword>
<accession>A0A1I4D3L7</accession>
<evidence type="ECO:0000313" key="4">
    <source>
        <dbReference type="Proteomes" id="UP000199473"/>
    </source>
</evidence>
<dbReference type="RefSeq" id="WP_092961803.1">
    <property type="nucleotide sequence ID" value="NZ_FOSQ01000009.1"/>
</dbReference>
<feature type="compositionally biased region" description="Pro residues" evidence="1">
    <location>
        <begin position="1737"/>
        <end position="1758"/>
    </location>
</feature>
<reference evidence="3 4" key="1">
    <citation type="submission" date="2016-10" db="EMBL/GenBank/DDBJ databases">
        <authorList>
            <person name="de Groot N.N."/>
        </authorList>
    </citation>
    <scope>NUCLEOTIDE SEQUENCE [LARGE SCALE GENOMIC DNA]</scope>
    <source>
        <strain evidence="3 4">DSM 19981</strain>
    </source>
</reference>
<dbReference type="EMBL" id="FOSQ01000009">
    <property type="protein sequence ID" value="SFK87745.1"/>
    <property type="molecule type" value="Genomic_DNA"/>
</dbReference>
<dbReference type="PANTHER" id="PTHR46401">
    <property type="entry name" value="GLYCOSYLTRANSFERASE WBBK-RELATED"/>
    <property type="match status" value="1"/>
</dbReference>
<protein>
    <submittedName>
        <fullName evidence="3">Glycosyltransferase involved in cell wall bisynthesis</fullName>
    </submittedName>
</protein>
<dbReference type="PANTHER" id="PTHR46401:SF9">
    <property type="entry name" value="MANNOSYLTRANSFERASE A"/>
    <property type="match status" value="1"/>
</dbReference>
<feature type="domain" description="Glycosyl transferase family 1" evidence="2">
    <location>
        <begin position="896"/>
        <end position="1037"/>
    </location>
</feature>
<dbReference type="Pfam" id="PF00534">
    <property type="entry name" value="Glycos_transf_1"/>
    <property type="match status" value="2"/>
</dbReference>
<name>A0A1I4D3L7_9PROT</name>
<sequence length="1929" mass="208691">MTTVNIVTSDRGWILEKLASEVADRLPYVTFGDGRDPKAAIQYYVTYSCRGQRLSPIEVAYFAHLEPTGPAYDQFFTVAREVEHCVCHARLYEGVLRDAGIEHVTTISPGVDTETFKPKLRIGVVGRTYHTGRKGEHLVAAVQDIPEIEWSFTGTGWPGPALELPGAELPDYYRSLDYVLVPALYEGGPMCVVEALASGTEVIAPAIGWVPEFPHVEYQVGDAADLRRVLLELLEKKRALRASVMDRTWDAWAEGHDRVFQDLARQHGITLRAPETKARRTDRPRKVGLFLHGNENKSQGGPTVRVPRLARELTLSGIETELRIHPAARGFGDVDLVHAFNTWSPWSSLDLLRRARRAGRPLVFSPIFLDLTRRDLWQEKLPKLLADSEPGAATDAALAPFLAELRARRTSDEVGAEAVPGFHAAVREMATLADHMVFLSERERARLARIGAPVEHGTVVHNPVDAKLFADADPTLFEQEYGIKDFVLCVARIEARKNQVMLVHALRDSGLPIVLIGHTANQPYRDILEKHRTPNVTVIDRLPPNSPLLASAFAAARVAVLASWAEGAPLAALEAAASGANLVLSDESGESEYFGDRARYCDPGDPASIRQAVMDAYSTPRDAAAIQAQKDFIATTYSWERHRDGTEAVYAKAIAAAKPRATPERAPILPRALAASGSQDVASAGDYKPVTIIYDVTTSANHSGRWTGIARVEAALALALRADPRADIRFIAWNNKAKQFVEMPFEGIRAGKLSRLLAHYDDNPPPLLSLPAGAHYIVPGSGWMQNALYAENVVALARLHRLRLTPIIHDIIPTKFPFWFNEGYAPVFEQNLTMLLDGADQVVAISQATRRDVEEYGARIQGLFIPEVAVLREGDEIQQILHAEDPKATAAMEKQFGKRPFVLTVGAIHQRKNHKLLYDVWLKLAERMGSRCPHLVIVGGVAWNGHDVARALRGDARLKDHVTILDGVDDLVLDWLYENCLMTVYPSLYEGWGLPVGESLRHGKLCIAADTSSVPEIAPGLVELLDPLDVAAWATKLQFYAGSRTARAAAEARIREGYRPFGWNESAEHLLDILAASQDRSRPPRPYTLGAIVNFADRVAASRIRGGGWHPLERWGCWANHVRSELIFEPGVAPSEPLVLMAEARALSFPNTPFEVRVLANGAPVARWKLRGGDLQTLYAIVPAALAARGRQIRIEFESSSLTPVRQVSKSDDSRLVGLGIAKVALAQLSGVKDAGLYFGATTRPAHRASLGATYAVGGETPIQPFLAGAWGARSGWGMVSTDLRPRLELSITEMPGRDVDIDLRLRPVATAAAPLLMLALANGEEVGAWTFTTDTPVTVTLRLPAALRARSEPLTIDLVAADARAPKALELGAAEETYGFGVIGFAPRLAGTAPRRGHLALPPGGTIAITSGQQATDMAALRAALGLDWHAPERVATWSFGPTATLPLLMGPDAASDGALLTLEVEGFRPAPGATAVNVVASAGGRVLGRYAMDAGKMGTIDVPVPPHALDTEGAVDLVLSVDAALSPFVAKGSTDERPLGLRLARVTRRALPILRSNRILKFGADPATKAQEEEAAITMRGDWYPAEASGCWSRGDGGGLAIAPVVGDDQAWRLFFLCRTIAGTPASPAVVEVELNGTLLDRWEFTGDRTVLAEVRGLAERLGDTPVATLFFRRLGAISPKDAGINTDGRLLGMQLTAALLVGPGIHERKVRDRLASAGLGRHRLLQEVERPPEPEPPPPPPPPTPPEPEPAPVAEPVPEAVPSVAEQAAAAAVEAPPPPEVPKLSSMLDFSVDGVMDGVALSGWFDPEPDGRWSHADSAEIRLPRPPEAGQTLSLELFGRVYGTQVSGPAMVEVRIDGVAATSLRFENDDFTRQKVEIDCSRLSRGGAEVPVSLRRAGAVSPAEAGEGGDERKLGVLVHTLGVVWQ</sequence>
<dbReference type="InterPro" id="IPR001296">
    <property type="entry name" value="Glyco_trans_1"/>
</dbReference>
<feature type="compositionally biased region" description="Basic and acidic residues" evidence="1">
    <location>
        <begin position="1727"/>
        <end position="1736"/>
    </location>
</feature>
<dbReference type="STRING" id="1123062.SAMN02745775_109113"/>
<evidence type="ECO:0000313" key="3">
    <source>
        <dbReference type="EMBL" id="SFK87745.1"/>
    </source>
</evidence>
<gene>
    <name evidence="3" type="ORF">SAMN02745775_109113</name>
</gene>
<feature type="domain" description="Glycosyl transferase family 1" evidence="2">
    <location>
        <begin position="484"/>
        <end position="624"/>
    </location>
</feature>
<dbReference type="OrthoDB" id="9801609at2"/>
<evidence type="ECO:0000259" key="2">
    <source>
        <dbReference type="Pfam" id="PF00534"/>
    </source>
</evidence>
<dbReference type="CDD" id="cd03809">
    <property type="entry name" value="GT4_MtfB-like"/>
    <property type="match status" value="1"/>
</dbReference>
<feature type="region of interest" description="Disordered" evidence="1">
    <location>
        <begin position="1723"/>
        <end position="1782"/>
    </location>
</feature>
<dbReference type="Gene3D" id="3.40.50.2000">
    <property type="entry name" value="Glycogen Phosphorylase B"/>
    <property type="match status" value="4"/>
</dbReference>
<dbReference type="GO" id="GO:0009103">
    <property type="term" value="P:lipopolysaccharide biosynthetic process"/>
    <property type="evidence" value="ECO:0007669"/>
    <property type="project" value="TreeGrafter"/>
</dbReference>
<dbReference type="GO" id="GO:0016757">
    <property type="term" value="F:glycosyltransferase activity"/>
    <property type="evidence" value="ECO:0007669"/>
    <property type="project" value="InterPro"/>
</dbReference>